<dbReference type="SUPFAM" id="SSF54236">
    <property type="entry name" value="Ubiquitin-like"/>
    <property type="match status" value="2"/>
</dbReference>
<dbReference type="Gene3D" id="3.10.20.90">
    <property type="entry name" value="Phosphatidylinositol 3-kinase Catalytic Subunit, Chain A, domain 1"/>
    <property type="match status" value="3"/>
</dbReference>
<evidence type="ECO:0000313" key="3">
    <source>
        <dbReference type="Proteomes" id="UP001237642"/>
    </source>
</evidence>
<comment type="caution">
    <text evidence="2">The sequence shown here is derived from an EMBL/GenBank/DDBJ whole genome shotgun (WGS) entry which is preliminary data.</text>
</comment>
<dbReference type="AlphaFoldDB" id="A0AAD8IQF1"/>
<feature type="domain" description="Rad60/SUMO-like" evidence="1">
    <location>
        <begin position="148"/>
        <end position="215"/>
    </location>
</feature>
<evidence type="ECO:0000313" key="2">
    <source>
        <dbReference type="EMBL" id="KAK1390204.1"/>
    </source>
</evidence>
<dbReference type="Proteomes" id="UP001237642">
    <property type="component" value="Unassembled WGS sequence"/>
</dbReference>
<reference evidence="2" key="1">
    <citation type="submission" date="2023-02" db="EMBL/GenBank/DDBJ databases">
        <title>Genome of toxic invasive species Heracleum sosnowskyi carries increased number of genes despite the absence of recent whole-genome duplications.</title>
        <authorList>
            <person name="Schelkunov M."/>
            <person name="Shtratnikova V."/>
            <person name="Makarenko M."/>
            <person name="Klepikova A."/>
            <person name="Omelchenko D."/>
            <person name="Novikova G."/>
            <person name="Obukhova E."/>
            <person name="Bogdanov V."/>
            <person name="Penin A."/>
            <person name="Logacheva M."/>
        </authorList>
    </citation>
    <scope>NUCLEOTIDE SEQUENCE</scope>
    <source>
        <strain evidence="2">Hsosn_3</strain>
        <tissue evidence="2">Leaf</tissue>
    </source>
</reference>
<dbReference type="PANTHER" id="PTHR10562">
    <property type="entry name" value="SMALL UBIQUITIN-RELATED MODIFIER"/>
    <property type="match status" value="1"/>
</dbReference>
<proteinExistence type="predicted"/>
<protein>
    <recommendedName>
        <fullName evidence="1">Rad60/SUMO-like domain-containing protein</fullName>
    </recommendedName>
</protein>
<dbReference type="InterPro" id="IPR022617">
    <property type="entry name" value="Rad60/SUMO-like_dom"/>
</dbReference>
<keyword evidence="3" id="KW-1185">Reference proteome</keyword>
<name>A0AAD8IQF1_9APIA</name>
<dbReference type="EMBL" id="JAUIZM010000004">
    <property type="protein sequence ID" value="KAK1390204.1"/>
    <property type="molecule type" value="Genomic_DNA"/>
</dbReference>
<feature type="domain" description="Rad60/SUMO-like" evidence="1">
    <location>
        <begin position="24"/>
        <end position="86"/>
    </location>
</feature>
<gene>
    <name evidence="2" type="ORF">POM88_018382</name>
</gene>
<organism evidence="2 3">
    <name type="scientific">Heracleum sosnowskyi</name>
    <dbReference type="NCBI Taxonomy" id="360622"/>
    <lineage>
        <taxon>Eukaryota</taxon>
        <taxon>Viridiplantae</taxon>
        <taxon>Streptophyta</taxon>
        <taxon>Embryophyta</taxon>
        <taxon>Tracheophyta</taxon>
        <taxon>Spermatophyta</taxon>
        <taxon>Magnoliopsida</taxon>
        <taxon>eudicotyledons</taxon>
        <taxon>Gunneridae</taxon>
        <taxon>Pentapetalae</taxon>
        <taxon>asterids</taxon>
        <taxon>campanulids</taxon>
        <taxon>Apiales</taxon>
        <taxon>Apiaceae</taxon>
        <taxon>Apioideae</taxon>
        <taxon>apioid superclade</taxon>
        <taxon>Tordylieae</taxon>
        <taxon>Tordyliinae</taxon>
        <taxon>Heracleum</taxon>
    </lineage>
</organism>
<sequence length="230" mass="26632">MESGENSGVKEEYDEMVMLRVQLQGKPDFCFTMKRAEPLRKLMITFCERLKLGDYREVRFTVDGSRVRGDKTPNELELENDDVIDAWSELLGAGDYRSLRYHVNGDRVRGHQTPNELELENDDVVDAWTDLLLHASGVKDEEDEKVTLRVQQQGTVDFYFTMKRKEPLQKLMTAFCERRELGDYRCLRFHLDGDRIIGNQTPNELQLENCDVIDAWSDQVGGGAPPNYFK</sequence>
<accession>A0AAD8IQF1</accession>
<reference evidence="2" key="2">
    <citation type="submission" date="2023-05" db="EMBL/GenBank/DDBJ databases">
        <authorList>
            <person name="Schelkunov M.I."/>
        </authorList>
    </citation>
    <scope>NUCLEOTIDE SEQUENCE</scope>
    <source>
        <strain evidence="2">Hsosn_3</strain>
        <tissue evidence="2">Leaf</tissue>
    </source>
</reference>
<dbReference type="InterPro" id="IPR029071">
    <property type="entry name" value="Ubiquitin-like_domsf"/>
</dbReference>
<dbReference type="Pfam" id="PF11976">
    <property type="entry name" value="Rad60-SLD"/>
    <property type="match status" value="2"/>
</dbReference>
<evidence type="ECO:0000259" key="1">
    <source>
        <dbReference type="Pfam" id="PF11976"/>
    </source>
</evidence>